<evidence type="ECO:0000259" key="2">
    <source>
        <dbReference type="Pfam" id="PF10615"/>
    </source>
</evidence>
<comment type="caution">
    <text evidence="3">The sequence shown here is derived from an EMBL/GenBank/DDBJ whole genome shotgun (WGS) entry which is preliminary data.</text>
</comment>
<feature type="transmembrane region" description="Helical" evidence="1">
    <location>
        <begin position="142"/>
        <end position="159"/>
    </location>
</feature>
<reference evidence="3 4" key="1">
    <citation type="journal article" date="2018" name="BMC Genomics">
        <title>Genomic evidence for intraspecific hybridization in a clonal and extremely halotolerant yeast.</title>
        <authorList>
            <person name="Gostincar C."/>
            <person name="Stajich J.E."/>
            <person name="Zupancic J."/>
            <person name="Zalar P."/>
            <person name="Gunde-Cimerman N."/>
        </authorList>
    </citation>
    <scope>NUCLEOTIDE SEQUENCE [LARGE SCALE GENOMIC DNA]</scope>
    <source>
        <strain evidence="3 4">EXF-6669</strain>
    </source>
</reference>
<feature type="non-terminal residue" evidence="3">
    <location>
        <position position="1"/>
    </location>
</feature>
<feature type="transmembrane region" description="Helical" evidence="1">
    <location>
        <begin position="179"/>
        <end position="200"/>
    </location>
</feature>
<organism evidence="3 4">
    <name type="scientific">Hortaea werneckii</name>
    <name type="common">Black yeast</name>
    <name type="synonym">Cladosporium werneckii</name>
    <dbReference type="NCBI Taxonomy" id="91943"/>
    <lineage>
        <taxon>Eukaryota</taxon>
        <taxon>Fungi</taxon>
        <taxon>Dikarya</taxon>
        <taxon>Ascomycota</taxon>
        <taxon>Pezizomycotina</taxon>
        <taxon>Dothideomycetes</taxon>
        <taxon>Dothideomycetidae</taxon>
        <taxon>Mycosphaerellales</taxon>
        <taxon>Teratosphaeriaceae</taxon>
        <taxon>Hortaea</taxon>
    </lineage>
</organism>
<evidence type="ECO:0000256" key="1">
    <source>
        <dbReference type="SAM" id="Phobius"/>
    </source>
</evidence>
<dbReference type="Gene3D" id="3.20.180.10">
    <property type="entry name" value="PNP-oxidase-like"/>
    <property type="match status" value="1"/>
</dbReference>
<dbReference type="VEuPathDB" id="FungiDB:BTJ68_06704"/>
<dbReference type="OrthoDB" id="5553410at2759"/>
<dbReference type="Pfam" id="PF10615">
    <property type="entry name" value="DUF2470"/>
    <property type="match status" value="1"/>
</dbReference>
<dbReference type="AlphaFoldDB" id="A0A3M6YBV6"/>
<dbReference type="InterPro" id="IPR037119">
    <property type="entry name" value="Haem_oxidase_HugZ-like_sf"/>
</dbReference>
<dbReference type="Proteomes" id="UP000271337">
    <property type="component" value="Unassembled WGS sequence"/>
</dbReference>
<feature type="domain" description="DUF2470" evidence="2">
    <location>
        <begin position="45"/>
        <end position="120"/>
    </location>
</feature>
<accession>A0A3M6YBV6</accession>
<name>A0A3M6YBV6_HORWE</name>
<dbReference type="PANTHER" id="PTHR37783:SF1">
    <property type="entry name" value="MEMBRANE PROTEIN, PUTATIVE (AFU_ORTHOLOGUE AFUA_1G04315)-RELATED"/>
    <property type="match status" value="1"/>
</dbReference>
<gene>
    <name evidence="3" type="ORF">D0867_11754</name>
</gene>
<keyword evidence="1" id="KW-1133">Transmembrane helix</keyword>
<evidence type="ECO:0000313" key="4">
    <source>
        <dbReference type="Proteomes" id="UP000271337"/>
    </source>
</evidence>
<keyword evidence="1" id="KW-0812">Transmembrane</keyword>
<evidence type="ECO:0000313" key="3">
    <source>
        <dbReference type="EMBL" id="RMY00423.1"/>
    </source>
</evidence>
<dbReference type="InterPro" id="IPR019595">
    <property type="entry name" value="DUF2470"/>
</dbReference>
<sequence>TVHTLLRGTYIYFQYTYCKQHTAICRASHIPAKMADQQGKDEAAKNRIISHMNTDHHDSIVRYLEHFCKIPSWTADSGKMTDIDLRSMTFSCGGGRKTYSITLNPPMTSYRDARERAVQLDQQALAGLGRSDITVKEFVPPTGWYAVEFAIISATFLAYSQRWWFAHDAIVHQFLGSGFAAFSWAIQPYLFLGMVGIHSAEMAYFVHYRLQKHSVNPRSFLFWQWMSTTFIEGMFSFRRFDALVARKREEKEKQKH</sequence>
<proteinExistence type="predicted"/>
<protein>
    <recommendedName>
        <fullName evidence="2">DUF2470 domain-containing protein</fullName>
    </recommendedName>
</protein>
<dbReference type="EMBL" id="QWIL01001705">
    <property type="protein sequence ID" value="RMY00423.1"/>
    <property type="molecule type" value="Genomic_DNA"/>
</dbReference>
<dbReference type="PANTHER" id="PTHR37783">
    <property type="entry name" value="MEMBRANE PROTEIN, PUTATIVE (AFU_ORTHOLOGUE AFUA_1G04315)-RELATED"/>
    <property type="match status" value="1"/>
</dbReference>
<keyword evidence="1" id="KW-0472">Membrane</keyword>